<dbReference type="CDD" id="cd04301">
    <property type="entry name" value="NAT_SF"/>
    <property type="match status" value="1"/>
</dbReference>
<dbReference type="PANTHER" id="PTHR13947:SF37">
    <property type="entry name" value="LD18367P"/>
    <property type="match status" value="1"/>
</dbReference>
<feature type="domain" description="N-acetyltransferase" evidence="2">
    <location>
        <begin position="19"/>
        <end position="159"/>
    </location>
</feature>
<evidence type="ECO:0000313" key="3">
    <source>
        <dbReference type="EMBL" id="QNR85043.1"/>
    </source>
</evidence>
<name>A0ABX6THV2_9SPHI</name>
<evidence type="ECO:0000259" key="2">
    <source>
        <dbReference type="PROSITE" id="PS51186"/>
    </source>
</evidence>
<sequence length="169" mass="20053">MLDEIDIRTELRPGDLSYVIYKQTLLYQQEHNLGIEFESYAFAGMHEFCESYDPEKDRVWVCEHKKKIIGFILLMHRENNASQLRFFYIDAEYRGLGLGKKLMQLYMDFFKEKGYQSSYLWTFQGLDTAISLYTRHGFKLTEEKLSKALGKLVNEQRYDLSIGEEMILV</sequence>
<dbReference type="SUPFAM" id="SSF55729">
    <property type="entry name" value="Acyl-CoA N-acyltransferases (Nat)"/>
    <property type="match status" value="1"/>
</dbReference>
<dbReference type="Gene3D" id="3.40.630.30">
    <property type="match status" value="1"/>
</dbReference>
<dbReference type="PANTHER" id="PTHR13947">
    <property type="entry name" value="GNAT FAMILY N-ACETYLTRANSFERASE"/>
    <property type="match status" value="1"/>
</dbReference>
<organism evidence="3 4">
    <name type="scientific">Pedobacter riviphilus</name>
    <dbReference type="NCBI Taxonomy" id="2766984"/>
    <lineage>
        <taxon>Bacteria</taxon>
        <taxon>Pseudomonadati</taxon>
        <taxon>Bacteroidota</taxon>
        <taxon>Sphingobacteriia</taxon>
        <taxon>Sphingobacteriales</taxon>
        <taxon>Sphingobacteriaceae</taxon>
        <taxon>Pedobacter</taxon>
    </lineage>
</organism>
<dbReference type="RefSeq" id="WP_190327585.1">
    <property type="nucleotide sequence ID" value="NZ_CP061171.1"/>
</dbReference>
<accession>A0ABX6THV2</accession>
<dbReference type="InterPro" id="IPR016181">
    <property type="entry name" value="Acyl_CoA_acyltransferase"/>
</dbReference>
<protein>
    <submittedName>
        <fullName evidence="3">GNAT family N-acetyltransferase</fullName>
    </submittedName>
</protein>
<dbReference type="InterPro" id="IPR050769">
    <property type="entry name" value="NAT_camello-type"/>
</dbReference>
<dbReference type="Pfam" id="PF00583">
    <property type="entry name" value="Acetyltransf_1"/>
    <property type="match status" value="1"/>
</dbReference>
<keyword evidence="1" id="KW-0808">Transferase</keyword>
<keyword evidence="4" id="KW-1185">Reference proteome</keyword>
<evidence type="ECO:0000313" key="4">
    <source>
        <dbReference type="Proteomes" id="UP000516439"/>
    </source>
</evidence>
<dbReference type="InterPro" id="IPR000182">
    <property type="entry name" value="GNAT_dom"/>
</dbReference>
<dbReference type="EMBL" id="CP061171">
    <property type="protein sequence ID" value="QNR85043.1"/>
    <property type="molecule type" value="Genomic_DNA"/>
</dbReference>
<reference evidence="3 4" key="1">
    <citation type="submission" date="2020-09" db="EMBL/GenBank/DDBJ databases">
        <title>Pedobacter sp. SW-16 isolated from soil near Yeocheon.</title>
        <authorList>
            <person name="Im H.S."/>
            <person name="Joung Y."/>
            <person name="Lee S.-S."/>
        </authorList>
    </citation>
    <scope>NUCLEOTIDE SEQUENCE [LARGE SCALE GENOMIC DNA]</scope>
    <source>
        <strain evidence="3 4">SW-16</strain>
    </source>
</reference>
<dbReference type="Proteomes" id="UP000516439">
    <property type="component" value="Chromosome"/>
</dbReference>
<evidence type="ECO:0000256" key="1">
    <source>
        <dbReference type="ARBA" id="ARBA00022679"/>
    </source>
</evidence>
<gene>
    <name evidence="3" type="ORF">H9N25_00590</name>
</gene>
<proteinExistence type="predicted"/>
<dbReference type="PROSITE" id="PS51186">
    <property type="entry name" value="GNAT"/>
    <property type="match status" value="1"/>
</dbReference>